<dbReference type="Proteomes" id="UP000001401">
    <property type="component" value="Chromosome"/>
</dbReference>
<dbReference type="PANTHER" id="PTHR43685">
    <property type="entry name" value="GLYCOSYLTRANSFERASE"/>
    <property type="match status" value="1"/>
</dbReference>
<proteinExistence type="predicted"/>
<evidence type="ECO:0000259" key="2">
    <source>
        <dbReference type="Pfam" id="PF00535"/>
    </source>
</evidence>
<dbReference type="RefSeq" id="WP_013490554.1">
    <property type="nucleotide sequence ID" value="NC_014829.1"/>
</dbReference>
<keyword evidence="1" id="KW-0812">Transmembrane</keyword>
<feature type="transmembrane region" description="Helical" evidence="1">
    <location>
        <begin position="330"/>
        <end position="352"/>
    </location>
</feature>
<dbReference type="OrthoDB" id="9800276at2"/>
<dbReference type="eggNOG" id="COG1215">
    <property type="taxonomic scope" value="Bacteria"/>
</dbReference>
<name>E6TWG1_EVAC2</name>
<evidence type="ECO:0000313" key="4">
    <source>
        <dbReference type="Proteomes" id="UP000001401"/>
    </source>
</evidence>
<keyword evidence="3" id="KW-0808">Transferase</keyword>
<reference evidence="3" key="1">
    <citation type="submission" date="2010-12" db="EMBL/GenBank/DDBJ databases">
        <title>Complete sequence of Bacillus cellulosilyticus DSM 2522.</title>
        <authorList>
            <consortium name="US DOE Joint Genome Institute"/>
            <person name="Lucas S."/>
            <person name="Copeland A."/>
            <person name="Lapidus A."/>
            <person name="Cheng J.-F."/>
            <person name="Bruce D."/>
            <person name="Goodwin L."/>
            <person name="Pitluck S."/>
            <person name="Chertkov O."/>
            <person name="Detter J.C."/>
            <person name="Han C."/>
            <person name="Tapia R."/>
            <person name="Land M."/>
            <person name="Hauser L."/>
            <person name="Jeffries C."/>
            <person name="Kyrpides N."/>
            <person name="Ivanova N."/>
            <person name="Mikhailova N."/>
            <person name="Brumm P."/>
            <person name="Mead D."/>
            <person name="Woyke T."/>
        </authorList>
    </citation>
    <scope>NUCLEOTIDE SEQUENCE [LARGE SCALE GENOMIC DNA]</scope>
    <source>
        <strain evidence="3">DSM 2522</strain>
    </source>
</reference>
<dbReference type="Pfam" id="PF00535">
    <property type="entry name" value="Glycos_transf_2"/>
    <property type="match status" value="1"/>
</dbReference>
<evidence type="ECO:0000313" key="3">
    <source>
        <dbReference type="EMBL" id="ADU32224.1"/>
    </source>
</evidence>
<dbReference type="AlphaFoldDB" id="E6TWG1"/>
<dbReference type="EMBL" id="CP002394">
    <property type="protein sequence ID" value="ADU32224.1"/>
    <property type="molecule type" value="Genomic_DNA"/>
</dbReference>
<sequence length="367" mass="41920">MLALFIVIQLAFLVWVLFNSFCLPKLPSYSRRSSSPLISVLIPMRNEERNVAKVINNLKALTYQNFEVIILDDHSEDDTKQLLQQAIGSDNRFKVIDGKPLPQRWVGKVFACHQLALEANGDYFLFLDADVSIHENTLERTLRAFHLGTGLITGFPKYPVKNFFSHLLVPMQHFIVHFHLPIFIANNTKRPAFTAAHGAFMMFKRDAYEAIKGHYSVKNSLVEDIHIAREVKKTGYYVRLMNISDSVSCFMYESNKEVWAGFSKNIFPGLGKSKALALLLSTFYFAIFLLPFLIFIGGLFSSSPFLSSIPFLLVLAQKCIVDIFTKQASWNFLLFPLSVIATILVLFYSMFLQFSKRGFSWKGRTYS</sequence>
<dbReference type="InterPro" id="IPR029044">
    <property type="entry name" value="Nucleotide-diphossugar_trans"/>
</dbReference>
<dbReference type="CDD" id="cd06423">
    <property type="entry name" value="CESA_like"/>
    <property type="match status" value="1"/>
</dbReference>
<accession>E6TWG1</accession>
<dbReference type="Gene3D" id="3.90.550.10">
    <property type="entry name" value="Spore Coat Polysaccharide Biosynthesis Protein SpsA, Chain A"/>
    <property type="match status" value="1"/>
</dbReference>
<keyword evidence="1" id="KW-1133">Transmembrane helix</keyword>
<keyword evidence="4" id="KW-1185">Reference proteome</keyword>
<dbReference type="KEGG" id="bco:Bcell_3993"/>
<dbReference type="GO" id="GO:0016740">
    <property type="term" value="F:transferase activity"/>
    <property type="evidence" value="ECO:0007669"/>
    <property type="project" value="UniProtKB-KW"/>
</dbReference>
<feature type="transmembrane region" description="Helical" evidence="1">
    <location>
        <begin position="275"/>
        <end position="298"/>
    </location>
</feature>
<dbReference type="PANTHER" id="PTHR43685:SF2">
    <property type="entry name" value="GLYCOSYLTRANSFERASE 2-LIKE DOMAIN-CONTAINING PROTEIN"/>
    <property type="match status" value="1"/>
</dbReference>
<evidence type="ECO:0000256" key="1">
    <source>
        <dbReference type="SAM" id="Phobius"/>
    </source>
</evidence>
<organism evidence="3 4">
    <name type="scientific">Evansella cellulosilytica (strain ATCC 21833 / DSM 2522 / FERM P-1141 / JCM 9156 / N-4)</name>
    <name type="common">Bacillus cellulosilyticus</name>
    <dbReference type="NCBI Taxonomy" id="649639"/>
    <lineage>
        <taxon>Bacteria</taxon>
        <taxon>Bacillati</taxon>
        <taxon>Bacillota</taxon>
        <taxon>Bacilli</taxon>
        <taxon>Bacillales</taxon>
        <taxon>Bacillaceae</taxon>
        <taxon>Evansella</taxon>
    </lineage>
</organism>
<protein>
    <submittedName>
        <fullName evidence="3">Glycosyl transferase family 2</fullName>
    </submittedName>
</protein>
<dbReference type="InterPro" id="IPR050834">
    <property type="entry name" value="Glycosyltransf_2"/>
</dbReference>
<keyword evidence="1" id="KW-0472">Membrane</keyword>
<dbReference type="STRING" id="649639.Bcell_3993"/>
<dbReference type="InterPro" id="IPR001173">
    <property type="entry name" value="Glyco_trans_2-like"/>
</dbReference>
<dbReference type="SUPFAM" id="SSF53448">
    <property type="entry name" value="Nucleotide-diphospho-sugar transferases"/>
    <property type="match status" value="1"/>
</dbReference>
<gene>
    <name evidence="3" type="ordered locus">Bcell_3993</name>
</gene>
<feature type="domain" description="Glycosyltransferase 2-like" evidence="2">
    <location>
        <begin position="39"/>
        <end position="210"/>
    </location>
</feature>
<dbReference type="HOGENOM" id="CLU_038143_0_0_9"/>